<feature type="region of interest" description="Disordered" evidence="1">
    <location>
        <begin position="72"/>
        <end position="94"/>
    </location>
</feature>
<dbReference type="EMBL" id="VSRR010021975">
    <property type="protein sequence ID" value="MPC64357.1"/>
    <property type="molecule type" value="Genomic_DNA"/>
</dbReference>
<dbReference type="Proteomes" id="UP000324222">
    <property type="component" value="Unassembled WGS sequence"/>
</dbReference>
<comment type="caution">
    <text evidence="2">The sequence shown here is derived from an EMBL/GenBank/DDBJ whole genome shotgun (WGS) entry which is preliminary data.</text>
</comment>
<evidence type="ECO:0000256" key="1">
    <source>
        <dbReference type="SAM" id="MobiDB-lite"/>
    </source>
</evidence>
<name>A0A5B7H4S5_PORTR</name>
<accession>A0A5B7H4S5</accession>
<evidence type="ECO:0000313" key="3">
    <source>
        <dbReference type="Proteomes" id="UP000324222"/>
    </source>
</evidence>
<evidence type="ECO:0000313" key="2">
    <source>
        <dbReference type="EMBL" id="MPC64357.1"/>
    </source>
</evidence>
<gene>
    <name evidence="2" type="ORF">E2C01_058471</name>
</gene>
<dbReference type="AlphaFoldDB" id="A0A5B7H4S5"/>
<protein>
    <submittedName>
        <fullName evidence="2">Uncharacterized protein</fullName>
    </submittedName>
</protein>
<sequence length="94" mass="10323">MRGRHRQPPGTAFWGLGDTSLPRRLMVQPLLAPKASRNINFHISVADSSQVQEAHDTCLALSLSLFSPTQTLQHTHTPSTSGLPRLSLRTSQLP</sequence>
<proteinExistence type="predicted"/>
<keyword evidence="3" id="KW-1185">Reference proteome</keyword>
<reference evidence="2 3" key="1">
    <citation type="submission" date="2019-05" db="EMBL/GenBank/DDBJ databases">
        <title>Another draft genome of Portunus trituberculatus and its Hox gene families provides insights of decapod evolution.</title>
        <authorList>
            <person name="Jeong J.-H."/>
            <person name="Song I."/>
            <person name="Kim S."/>
            <person name="Choi T."/>
            <person name="Kim D."/>
            <person name="Ryu S."/>
            <person name="Kim W."/>
        </authorList>
    </citation>
    <scope>NUCLEOTIDE SEQUENCE [LARGE SCALE GENOMIC DNA]</scope>
    <source>
        <tissue evidence="2">Muscle</tissue>
    </source>
</reference>
<organism evidence="2 3">
    <name type="scientific">Portunus trituberculatus</name>
    <name type="common">Swimming crab</name>
    <name type="synonym">Neptunus trituberculatus</name>
    <dbReference type="NCBI Taxonomy" id="210409"/>
    <lineage>
        <taxon>Eukaryota</taxon>
        <taxon>Metazoa</taxon>
        <taxon>Ecdysozoa</taxon>
        <taxon>Arthropoda</taxon>
        <taxon>Crustacea</taxon>
        <taxon>Multicrustacea</taxon>
        <taxon>Malacostraca</taxon>
        <taxon>Eumalacostraca</taxon>
        <taxon>Eucarida</taxon>
        <taxon>Decapoda</taxon>
        <taxon>Pleocyemata</taxon>
        <taxon>Brachyura</taxon>
        <taxon>Eubrachyura</taxon>
        <taxon>Portunoidea</taxon>
        <taxon>Portunidae</taxon>
        <taxon>Portuninae</taxon>
        <taxon>Portunus</taxon>
    </lineage>
</organism>